<dbReference type="AlphaFoldDB" id="A0A2W4UA15"/>
<dbReference type="GO" id="GO:0019354">
    <property type="term" value="P:siroheme biosynthetic process"/>
    <property type="evidence" value="ECO:0007669"/>
    <property type="project" value="InterPro"/>
</dbReference>
<dbReference type="SUPFAM" id="SSF53790">
    <property type="entry name" value="Tetrapyrrole methylase"/>
    <property type="match status" value="1"/>
</dbReference>
<dbReference type="InterPro" id="IPR003043">
    <property type="entry name" value="Uropor_MeTrfase_CS"/>
</dbReference>
<feature type="domain" description="Tetrapyrrole methylase" evidence="10">
    <location>
        <begin position="27"/>
        <end position="239"/>
    </location>
</feature>
<dbReference type="EC" id="2.1.1.107" evidence="1"/>
<dbReference type="PANTHER" id="PTHR45790:SF3">
    <property type="entry name" value="S-ADENOSYL-L-METHIONINE-DEPENDENT UROPORPHYRINOGEN III METHYLTRANSFERASE, CHLOROPLASTIC"/>
    <property type="match status" value="1"/>
</dbReference>
<reference evidence="11 12" key="2">
    <citation type="submission" date="2018-06" db="EMBL/GenBank/DDBJ databases">
        <title>Metagenomic assembly of (sub)arctic Cyanobacteria and their associated microbiome from non-axenic cultures.</title>
        <authorList>
            <person name="Baurain D."/>
        </authorList>
    </citation>
    <scope>NUCLEOTIDE SEQUENCE [LARGE SCALE GENOMIC DNA]</scope>
    <source>
        <strain evidence="11">ULC129bin1</strain>
    </source>
</reference>
<feature type="region of interest" description="Disordered" evidence="9">
    <location>
        <begin position="1"/>
        <end position="21"/>
    </location>
</feature>
<dbReference type="GO" id="GO:0004851">
    <property type="term" value="F:uroporphyrin-III C-methyltransferase activity"/>
    <property type="evidence" value="ECO:0007669"/>
    <property type="project" value="UniProtKB-EC"/>
</dbReference>
<dbReference type="CDD" id="cd11642">
    <property type="entry name" value="SUMT"/>
    <property type="match status" value="1"/>
</dbReference>
<dbReference type="Proteomes" id="UP000249354">
    <property type="component" value="Unassembled WGS sequence"/>
</dbReference>
<evidence type="ECO:0000256" key="9">
    <source>
        <dbReference type="SAM" id="MobiDB-lite"/>
    </source>
</evidence>
<organism evidence="11 12">
    <name type="scientific">Leptolyngbya foveolarum</name>
    <dbReference type="NCBI Taxonomy" id="47253"/>
    <lineage>
        <taxon>Bacteria</taxon>
        <taxon>Bacillati</taxon>
        <taxon>Cyanobacteriota</taxon>
        <taxon>Cyanophyceae</taxon>
        <taxon>Leptolyngbyales</taxon>
        <taxon>Leptolyngbyaceae</taxon>
        <taxon>Leptolyngbya group</taxon>
        <taxon>Leptolyngbya</taxon>
    </lineage>
</organism>
<accession>A0A2W4UA15</accession>
<protein>
    <recommendedName>
        <fullName evidence="1">uroporphyrinogen-III C-methyltransferase</fullName>
        <ecNumber evidence="1">2.1.1.107</ecNumber>
    </recommendedName>
</protein>
<dbReference type="PROSITE" id="PS00840">
    <property type="entry name" value="SUMT_2"/>
    <property type="match status" value="1"/>
</dbReference>
<dbReference type="InterPro" id="IPR006366">
    <property type="entry name" value="CobA/CysG_C"/>
</dbReference>
<dbReference type="NCBIfam" id="TIGR01469">
    <property type="entry name" value="cobA_cysG_Cterm"/>
    <property type="match status" value="1"/>
</dbReference>
<proteinExistence type="inferred from homology"/>
<dbReference type="NCBIfam" id="NF004790">
    <property type="entry name" value="PRK06136.1"/>
    <property type="match status" value="1"/>
</dbReference>
<evidence type="ECO:0000256" key="3">
    <source>
        <dbReference type="ARBA" id="ARBA00022679"/>
    </source>
</evidence>
<evidence type="ECO:0000256" key="8">
    <source>
        <dbReference type="RuleBase" id="RU003960"/>
    </source>
</evidence>
<dbReference type="FunFam" id="3.40.1010.10:FF:000001">
    <property type="entry name" value="Siroheme synthase"/>
    <property type="match status" value="1"/>
</dbReference>
<dbReference type="PANTHER" id="PTHR45790">
    <property type="entry name" value="SIROHEME SYNTHASE-RELATED"/>
    <property type="match status" value="1"/>
</dbReference>
<name>A0A2W4UA15_9CYAN</name>
<evidence type="ECO:0000313" key="11">
    <source>
        <dbReference type="EMBL" id="PZO13929.1"/>
    </source>
</evidence>
<evidence type="ECO:0000256" key="2">
    <source>
        <dbReference type="ARBA" id="ARBA00022603"/>
    </source>
</evidence>
<evidence type="ECO:0000256" key="5">
    <source>
        <dbReference type="ARBA" id="ARBA00023244"/>
    </source>
</evidence>
<dbReference type="InterPro" id="IPR000878">
    <property type="entry name" value="4pyrrol_Mease"/>
</dbReference>
<evidence type="ECO:0000256" key="6">
    <source>
        <dbReference type="ARBA" id="ARBA00023444"/>
    </source>
</evidence>
<dbReference type="InterPro" id="IPR050161">
    <property type="entry name" value="Siro_Cobalamin_biosynth"/>
</dbReference>
<dbReference type="InterPro" id="IPR035996">
    <property type="entry name" value="4pyrrol_Methylase_sf"/>
</dbReference>
<reference evidence="12" key="1">
    <citation type="submission" date="2018-04" db="EMBL/GenBank/DDBJ databases">
        <authorList>
            <person name="Cornet L."/>
        </authorList>
    </citation>
    <scope>NUCLEOTIDE SEQUENCE [LARGE SCALE GENOMIC DNA]</scope>
</reference>
<keyword evidence="4" id="KW-0949">S-adenosyl-L-methionine</keyword>
<keyword evidence="5" id="KW-0627">Porphyrin biosynthesis</keyword>
<dbReference type="Pfam" id="PF00590">
    <property type="entry name" value="TP_methylase"/>
    <property type="match status" value="1"/>
</dbReference>
<comment type="similarity">
    <text evidence="8">Belongs to the precorrin methyltransferase family.</text>
</comment>
<comment type="pathway">
    <text evidence="6">Porphyrin-containing compound metabolism.</text>
</comment>
<gene>
    <name evidence="11" type="primary">cobA</name>
    <name evidence="11" type="ORF">DCF25_15515</name>
</gene>
<evidence type="ECO:0000256" key="4">
    <source>
        <dbReference type="ARBA" id="ARBA00022691"/>
    </source>
</evidence>
<evidence type="ECO:0000256" key="7">
    <source>
        <dbReference type="ARBA" id="ARBA00054030"/>
    </source>
</evidence>
<dbReference type="Gene3D" id="3.40.1010.10">
    <property type="entry name" value="Cobalt-precorrin-4 Transmethylase, Domain 1"/>
    <property type="match status" value="1"/>
</dbReference>
<dbReference type="Gene3D" id="3.30.950.10">
    <property type="entry name" value="Methyltransferase, Cobalt-precorrin-4 Transmethylase, Domain 2"/>
    <property type="match status" value="1"/>
</dbReference>
<comment type="function">
    <text evidence="7">Catalyzes the two successive C-2 and C-7 methylation reactions involved in the conversion of uroporphyrinogen III to precorrin-2 via the intermediate formation of precorrin-1. It is a step in the biosynthesis of both cobalamin (vitamin B12) and siroheme.</text>
</comment>
<dbReference type="InterPro" id="IPR014777">
    <property type="entry name" value="4pyrrole_Mease_sub1"/>
</dbReference>
<comment type="caution">
    <text evidence="11">The sequence shown here is derived from an EMBL/GenBank/DDBJ whole genome shotgun (WGS) entry which is preliminary data.</text>
</comment>
<evidence type="ECO:0000259" key="10">
    <source>
        <dbReference type="Pfam" id="PF00590"/>
    </source>
</evidence>
<sequence length="287" mass="30379">MTLNSSASAYLGQPETGRSSAASPLGKVYLVGAGPGDPGLLTVKAKTLIECADVVLCDALVSDPILQLINPRAERIHAGKRRGRHSMSQVEITQLLLQKAHEYAVVVRLKGGDPFVFGRGGEEMKDLIAAGVSVEVVPGITAGIAAPAYAGIPVTHRGYSSSVTFVTGHESAGKYRPNVDWQAIARASETIVVYMGVHNLPNITQSLIDAGLVPETPVALIRWGTRPEQEELVGTLANIGERVEETGFEAPAIAVIGRVVDLRSQLAPASPMHDEHWDAVQNTAPNS</sequence>
<keyword evidence="2 8" id="KW-0489">Methyltransferase</keyword>
<dbReference type="EMBL" id="QBMC01000116">
    <property type="protein sequence ID" value="PZO13929.1"/>
    <property type="molecule type" value="Genomic_DNA"/>
</dbReference>
<dbReference type="InterPro" id="IPR014776">
    <property type="entry name" value="4pyrrole_Mease_sub2"/>
</dbReference>
<keyword evidence="3 8" id="KW-0808">Transferase</keyword>
<evidence type="ECO:0000313" key="12">
    <source>
        <dbReference type="Proteomes" id="UP000249354"/>
    </source>
</evidence>
<evidence type="ECO:0000256" key="1">
    <source>
        <dbReference type="ARBA" id="ARBA00012162"/>
    </source>
</evidence>
<dbReference type="GO" id="GO:0032259">
    <property type="term" value="P:methylation"/>
    <property type="evidence" value="ECO:0007669"/>
    <property type="project" value="UniProtKB-KW"/>
</dbReference>
<dbReference type="PROSITE" id="PS00839">
    <property type="entry name" value="SUMT_1"/>
    <property type="match status" value="1"/>
</dbReference>
<dbReference type="FunFam" id="3.30.950.10:FF:000001">
    <property type="entry name" value="Siroheme synthase"/>
    <property type="match status" value="1"/>
</dbReference>